<evidence type="ECO:0000313" key="5">
    <source>
        <dbReference type="Proteomes" id="UP001241169"/>
    </source>
</evidence>
<gene>
    <name evidence="4" type="ORF">CPAR01_00945</name>
</gene>
<keyword evidence="5" id="KW-1185">Reference proteome</keyword>
<dbReference type="SUPFAM" id="SSF56672">
    <property type="entry name" value="DNA/RNA polymerases"/>
    <property type="match status" value="1"/>
</dbReference>
<dbReference type="InterPro" id="IPR043502">
    <property type="entry name" value="DNA/RNA_pol_sf"/>
</dbReference>
<dbReference type="GeneID" id="85369134"/>
<protein>
    <submittedName>
        <fullName evidence="4">Uncharacterized protein</fullName>
    </submittedName>
</protein>
<dbReference type="Proteomes" id="UP001241169">
    <property type="component" value="Unassembled WGS sequence"/>
</dbReference>
<keyword evidence="3" id="KW-0812">Transmembrane</keyword>
<dbReference type="Gene3D" id="3.10.10.10">
    <property type="entry name" value="HIV Type 1 Reverse Transcriptase, subunit A, domain 1"/>
    <property type="match status" value="1"/>
</dbReference>
<keyword evidence="2" id="KW-0496">Mitochondrion</keyword>
<sequence>SNSLIRFPLFFILKKGKKLRPIINYKKLNKIIKKNYYFYYLLLSLEIYFIKLTSLLL</sequence>
<keyword evidence="3" id="KW-0472">Membrane</keyword>
<evidence type="ECO:0000256" key="1">
    <source>
        <dbReference type="ARBA" id="ARBA00004173"/>
    </source>
</evidence>
<dbReference type="EMBL" id="MOPA01000001">
    <property type="protein sequence ID" value="KAK1546978.1"/>
    <property type="molecule type" value="Genomic_DNA"/>
</dbReference>
<evidence type="ECO:0000256" key="2">
    <source>
        <dbReference type="ARBA" id="ARBA00023128"/>
    </source>
</evidence>
<proteinExistence type="predicted"/>
<comment type="subcellular location">
    <subcellularLocation>
        <location evidence="1">Mitochondrion</location>
    </subcellularLocation>
</comment>
<evidence type="ECO:0000256" key="3">
    <source>
        <dbReference type="SAM" id="Phobius"/>
    </source>
</evidence>
<accession>A0ABQ9T5C8</accession>
<reference evidence="4 5" key="1">
    <citation type="submission" date="2016-10" db="EMBL/GenBank/DDBJ databases">
        <title>The genome sequence of Colletotrichum fioriniae PJ7.</title>
        <authorList>
            <person name="Baroncelli R."/>
        </authorList>
    </citation>
    <scope>NUCLEOTIDE SEQUENCE [LARGE SCALE GENOMIC DNA]</scope>
    <source>
        <strain evidence="4 5">IMI 384185</strain>
    </source>
</reference>
<feature type="non-terminal residue" evidence="4">
    <location>
        <position position="1"/>
    </location>
</feature>
<evidence type="ECO:0000313" key="4">
    <source>
        <dbReference type="EMBL" id="KAK1546978.1"/>
    </source>
</evidence>
<keyword evidence="3" id="KW-1133">Transmembrane helix</keyword>
<comment type="caution">
    <text evidence="4">The sequence shown here is derived from an EMBL/GenBank/DDBJ whole genome shotgun (WGS) entry which is preliminary data.</text>
</comment>
<dbReference type="RefSeq" id="XP_060356092.1">
    <property type="nucleotide sequence ID" value="XM_060485235.1"/>
</dbReference>
<organism evidence="4 5">
    <name type="scientific">Colletotrichum paranaense</name>
    <dbReference type="NCBI Taxonomy" id="1914294"/>
    <lineage>
        <taxon>Eukaryota</taxon>
        <taxon>Fungi</taxon>
        <taxon>Dikarya</taxon>
        <taxon>Ascomycota</taxon>
        <taxon>Pezizomycotina</taxon>
        <taxon>Sordariomycetes</taxon>
        <taxon>Hypocreomycetidae</taxon>
        <taxon>Glomerellales</taxon>
        <taxon>Glomerellaceae</taxon>
        <taxon>Colletotrichum</taxon>
        <taxon>Colletotrichum acutatum species complex</taxon>
    </lineage>
</organism>
<name>A0ABQ9T5C8_9PEZI</name>
<feature type="transmembrane region" description="Helical" evidence="3">
    <location>
        <begin position="36"/>
        <end position="56"/>
    </location>
</feature>